<evidence type="ECO:0000313" key="4">
    <source>
        <dbReference type="EMBL" id="ADE53100.1"/>
    </source>
</evidence>
<proteinExistence type="inferred from homology"/>
<accession>D5EKZ8</accession>
<keyword evidence="5" id="KW-1185">Reference proteome</keyword>
<dbReference type="STRING" id="583355.Caka_0071"/>
<dbReference type="GO" id="GO:0005975">
    <property type="term" value="P:carbohydrate metabolic process"/>
    <property type="evidence" value="ECO:0007669"/>
    <property type="project" value="InterPro"/>
</dbReference>
<dbReference type="InterPro" id="IPR000757">
    <property type="entry name" value="Beta-glucanase-like"/>
</dbReference>
<gene>
    <name evidence="4" type="ordered locus">Caka_0071</name>
</gene>
<dbReference type="HOGENOM" id="CLU_695821_0_0_0"/>
<dbReference type="PROSITE" id="PS51762">
    <property type="entry name" value="GH16_2"/>
    <property type="match status" value="1"/>
</dbReference>
<dbReference type="CDD" id="cd23342">
    <property type="entry name" value="beta-trefoil_FSCN_ZgPorA-like"/>
    <property type="match status" value="1"/>
</dbReference>
<organism evidence="4 5">
    <name type="scientific">Coraliomargarita akajimensis (strain DSM 45221 / IAM 15411 / JCM 23193 / KCTC 12865 / 04OKA010-24)</name>
    <dbReference type="NCBI Taxonomy" id="583355"/>
    <lineage>
        <taxon>Bacteria</taxon>
        <taxon>Pseudomonadati</taxon>
        <taxon>Verrucomicrobiota</taxon>
        <taxon>Opitutia</taxon>
        <taxon>Puniceicoccales</taxon>
        <taxon>Coraliomargaritaceae</taxon>
        <taxon>Coraliomargarita</taxon>
    </lineage>
</organism>
<dbReference type="EMBL" id="CP001998">
    <property type="protein sequence ID" value="ADE53100.1"/>
    <property type="molecule type" value="Genomic_DNA"/>
</dbReference>
<feature type="domain" description="GH16" evidence="3">
    <location>
        <begin position="30"/>
        <end position="284"/>
    </location>
</feature>
<dbReference type="Pfam" id="PF00722">
    <property type="entry name" value="Glyco_hydro_16"/>
    <property type="match status" value="1"/>
</dbReference>
<feature type="signal peptide" evidence="2">
    <location>
        <begin position="1"/>
        <end position="33"/>
    </location>
</feature>
<comment type="similarity">
    <text evidence="1">Belongs to the glycosyl hydrolase 16 family.</text>
</comment>
<dbReference type="CAZy" id="GH16">
    <property type="family name" value="Glycoside Hydrolase Family 16"/>
</dbReference>
<dbReference type="SUPFAM" id="SSF50405">
    <property type="entry name" value="Actin-crosslinking proteins"/>
    <property type="match status" value="1"/>
</dbReference>
<evidence type="ECO:0000256" key="2">
    <source>
        <dbReference type="SAM" id="SignalP"/>
    </source>
</evidence>
<dbReference type="InterPro" id="IPR008999">
    <property type="entry name" value="Actin-crosslinking"/>
</dbReference>
<feature type="chain" id="PRO_5003071544" evidence="2">
    <location>
        <begin position="34"/>
        <end position="417"/>
    </location>
</feature>
<reference evidence="4 5" key="1">
    <citation type="journal article" date="2010" name="Stand. Genomic Sci.">
        <title>Complete genome sequence of Coraliomargarita akajimensis type strain (04OKA010-24).</title>
        <authorList>
            <person name="Mavromatis K."/>
            <person name="Abt B."/>
            <person name="Brambilla E."/>
            <person name="Lapidus A."/>
            <person name="Copeland A."/>
            <person name="Deshpande S."/>
            <person name="Nolan M."/>
            <person name="Lucas S."/>
            <person name="Tice H."/>
            <person name="Cheng J.F."/>
            <person name="Han C."/>
            <person name="Detter J.C."/>
            <person name="Woyke T."/>
            <person name="Goodwin L."/>
            <person name="Pitluck S."/>
            <person name="Held B."/>
            <person name="Brettin T."/>
            <person name="Tapia R."/>
            <person name="Ivanova N."/>
            <person name="Mikhailova N."/>
            <person name="Pati A."/>
            <person name="Liolios K."/>
            <person name="Chen A."/>
            <person name="Palaniappan K."/>
            <person name="Land M."/>
            <person name="Hauser L."/>
            <person name="Chang Y.J."/>
            <person name="Jeffries C.D."/>
            <person name="Rohde M."/>
            <person name="Goker M."/>
            <person name="Bristow J."/>
            <person name="Eisen J.A."/>
            <person name="Markowitz V."/>
            <person name="Hugenholtz P."/>
            <person name="Klenk H.P."/>
            <person name="Kyrpides N.C."/>
        </authorList>
    </citation>
    <scope>NUCLEOTIDE SEQUENCE [LARGE SCALE GENOMIC DNA]</scope>
    <source>
        <strain evidence="5">DSM 45221 / IAM 15411 / JCM 23193 / KCTC 12865</strain>
    </source>
</reference>
<dbReference type="Proteomes" id="UP000000925">
    <property type="component" value="Chromosome"/>
</dbReference>
<dbReference type="eggNOG" id="COG2273">
    <property type="taxonomic scope" value="Bacteria"/>
</dbReference>
<evidence type="ECO:0000256" key="1">
    <source>
        <dbReference type="ARBA" id="ARBA00006865"/>
    </source>
</evidence>
<protein>
    <submittedName>
        <fullName evidence="4">Glycoside hydrolase family 16</fullName>
    </submittedName>
</protein>
<evidence type="ECO:0000313" key="5">
    <source>
        <dbReference type="Proteomes" id="UP000000925"/>
    </source>
</evidence>
<evidence type="ECO:0000259" key="3">
    <source>
        <dbReference type="PROSITE" id="PS51762"/>
    </source>
</evidence>
<dbReference type="Gene3D" id="2.80.10.50">
    <property type="match status" value="2"/>
</dbReference>
<dbReference type="Gene3D" id="2.60.120.200">
    <property type="match status" value="1"/>
</dbReference>
<dbReference type="KEGG" id="caa:Caka_0071"/>
<dbReference type="SUPFAM" id="SSF49899">
    <property type="entry name" value="Concanavalin A-like lectins/glucanases"/>
    <property type="match status" value="1"/>
</dbReference>
<dbReference type="AlphaFoldDB" id="D5EKZ8"/>
<name>D5EKZ8_CORAD</name>
<dbReference type="GO" id="GO:0004553">
    <property type="term" value="F:hydrolase activity, hydrolyzing O-glycosyl compounds"/>
    <property type="evidence" value="ECO:0007669"/>
    <property type="project" value="InterPro"/>
</dbReference>
<keyword evidence="2" id="KW-0732">Signal</keyword>
<sequence>MTHILKGSCASFRNLLALWLVLASLFVTLSSHALPPAPSGKQWVQNSTLSDEFNGSSLNTSKWQYNHPYWAGRVPSHFKASNVTVSGGLLRLKATSRINDMNQVNDPVKDVWVDSSCVTSKAKSLKLGMYTEARMKMSRLSMTTAFWSQGNYSEIDCIENIGAPSNPQWAHMSKLMEMNSHYFINGWNNDISTPAHHNMGVNHADAFHVYGFHWKDSRTIDMYLDGVKVKTITTGGGFNENHYMFFDTEVFSWGVGLPLISNLQNNNKNTGFIDWVRTYELENAPPATTLTPGSIVSLKGTNGKFVSSEDGKKTMNCNRSAVGAWEKFTVVDAGNGQVALKGSNNQYVSSENGVSFMNCNRASLGAWEKFTAVDAGNGQIALKGTNNKYVSSENGTKSMNCNRASLGAWEKFTVGQH</sequence>
<dbReference type="InterPro" id="IPR013320">
    <property type="entry name" value="ConA-like_dom_sf"/>
</dbReference>
<keyword evidence="4" id="KW-0378">Hydrolase</keyword>